<reference evidence="1 2" key="1">
    <citation type="submission" date="2018-09" db="EMBL/GenBank/DDBJ databases">
        <title>Characterization of the phylogenetic diversity of five novel species belonging to the genus Bifidobacterium.</title>
        <authorList>
            <person name="Lugli G.A."/>
            <person name="Duranti S."/>
            <person name="Milani C."/>
        </authorList>
    </citation>
    <scope>NUCLEOTIDE SEQUENCE [LARGE SCALE GENOMIC DNA]</scope>
    <source>
        <strain evidence="1 2">2033B</strain>
    </source>
</reference>
<accession>A0A430FJQ5</accession>
<comment type="caution">
    <text evidence="1">The sequence shown here is derived from an EMBL/GenBank/DDBJ whole genome shotgun (WGS) entry which is preliminary data.</text>
</comment>
<dbReference type="EMBL" id="QXGK01000020">
    <property type="protein sequence ID" value="RSX53012.1"/>
    <property type="molecule type" value="Genomic_DNA"/>
</dbReference>
<evidence type="ECO:0008006" key="3">
    <source>
        <dbReference type="Google" id="ProtNLM"/>
    </source>
</evidence>
<organism evidence="1 2">
    <name type="scientific">Bifidobacterium samirii</name>
    <dbReference type="NCBI Taxonomy" id="2306974"/>
    <lineage>
        <taxon>Bacteria</taxon>
        <taxon>Bacillati</taxon>
        <taxon>Actinomycetota</taxon>
        <taxon>Actinomycetes</taxon>
        <taxon>Bifidobacteriales</taxon>
        <taxon>Bifidobacteriaceae</taxon>
        <taxon>Bifidobacterium</taxon>
    </lineage>
</organism>
<evidence type="ECO:0000313" key="2">
    <source>
        <dbReference type="Proteomes" id="UP000287470"/>
    </source>
</evidence>
<evidence type="ECO:0000313" key="1">
    <source>
        <dbReference type="EMBL" id="RSX53012.1"/>
    </source>
</evidence>
<sequence>MPACQHCHTSVARPYTLCQACESLLFRTLLQLAKDLEPLRDSLDATLHPGGHQPTRTITPTAPTPLRLDVLDLLDTIDATGSELLRRLNGVDAQQWNRVATDVDTHTTLWCIAGHPRLATYPDAGLTLDTFARLSAQTDRIIDPPEHRREIGPCDTCATMLTAGPHDQWVTCPACERVQRVQTVRLRRLERLCFDDTRRGSAAEIARAFTDAGITVRRGTINIWKNRGIIPTDTHGNIAYCDVYRRVIAPTSLTNRRL</sequence>
<dbReference type="AlphaFoldDB" id="A0A430FJQ5"/>
<proteinExistence type="predicted"/>
<gene>
    <name evidence="1" type="ORF">D2E24_1683</name>
</gene>
<protein>
    <recommendedName>
        <fullName evidence="3">PhnA protein</fullName>
    </recommendedName>
</protein>
<name>A0A430FJQ5_9BIFI</name>
<dbReference type="RefSeq" id="WP_241222939.1">
    <property type="nucleotide sequence ID" value="NZ_QXGK01000020.1"/>
</dbReference>
<keyword evidence="2" id="KW-1185">Reference proteome</keyword>
<dbReference type="Proteomes" id="UP000287470">
    <property type="component" value="Unassembled WGS sequence"/>
</dbReference>